<keyword evidence="1" id="KW-0732">Signal</keyword>
<dbReference type="Pfam" id="PF04187">
    <property type="entry name" value="Cofac_haem_bdg"/>
    <property type="match status" value="1"/>
</dbReference>
<keyword evidence="4" id="KW-1185">Reference proteome</keyword>
<dbReference type="Gene3D" id="3.40.50.11550">
    <property type="match status" value="1"/>
</dbReference>
<dbReference type="RefSeq" id="WP_228848211.1">
    <property type="nucleotide sequence ID" value="NZ_JADCKQ010000004.1"/>
</dbReference>
<evidence type="ECO:0000256" key="1">
    <source>
        <dbReference type="SAM" id="SignalP"/>
    </source>
</evidence>
<gene>
    <name evidence="3" type="ORF">H1D41_06955</name>
</gene>
<dbReference type="Proteomes" id="UP000640583">
    <property type="component" value="Unassembled WGS sequence"/>
</dbReference>
<reference evidence="3" key="1">
    <citation type="submission" date="2020-10" db="EMBL/GenBank/DDBJ databases">
        <title>Paenihalocynthiibacter styelae gen. nov., sp. nov., isolated from stalked sea squirt Styela clava.</title>
        <authorList>
            <person name="Kim Y.-O."/>
            <person name="Yoon J.-H."/>
        </authorList>
    </citation>
    <scope>NUCLEOTIDE SEQUENCE</scope>
    <source>
        <strain evidence="3">MYP1-1</strain>
    </source>
</reference>
<evidence type="ECO:0000313" key="3">
    <source>
        <dbReference type="EMBL" id="MBI1493368.1"/>
    </source>
</evidence>
<feature type="signal peptide" evidence="1">
    <location>
        <begin position="1"/>
        <end position="19"/>
    </location>
</feature>
<dbReference type="SUPFAM" id="SSF159501">
    <property type="entry name" value="EreA/ChaN-like"/>
    <property type="match status" value="1"/>
</dbReference>
<dbReference type="Gene3D" id="1.10.8.760">
    <property type="entry name" value="Haem-binding uptake, Tiki superfamily, ChaN, domain 2"/>
    <property type="match status" value="1"/>
</dbReference>
<sequence length="268" mass="29058">MKHFLLSTALAFAATATWAEDLPQGMAGADVVFLGEIHDNPHHHARQVVLMAVLQPAAIVFEMLTPEQAALASDASRLDLTALESALDWENTGWPDFAMYGLLFQVAPEARIYGAAVLREEASRVMSEGAAVVFGPDAREYGLDQPLPETQQQAREEAQFAVHCDAMPMEMMGMMVDFQRLRDASLARAAHQAFTETGGPVVVITGNGHARMDHGAPYVLTQADSAVTQYSFGQYELEAGEGVEAQFDSWEITEAVARPDPCEAFAGN</sequence>
<name>A0A8J7IVI5_9RHOB</name>
<evidence type="ECO:0000313" key="4">
    <source>
        <dbReference type="Proteomes" id="UP000640583"/>
    </source>
</evidence>
<feature type="domain" description="Haem-binding uptake Tiki superfamily ChaN" evidence="2">
    <location>
        <begin position="25"/>
        <end position="219"/>
    </location>
</feature>
<protein>
    <submittedName>
        <fullName evidence="3">ChaN family lipoprotein</fullName>
    </submittedName>
</protein>
<dbReference type="InterPro" id="IPR007314">
    <property type="entry name" value="Cofac_haem-bd_dom"/>
</dbReference>
<dbReference type="EMBL" id="JADCKQ010000004">
    <property type="protein sequence ID" value="MBI1493368.1"/>
    <property type="molecule type" value="Genomic_DNA"/>
</dbReference>
<organism evidence="3 4">
    <name type="scientific">Halocynthiibacter styelae</name>
    <dbReference type="NCBI Taxonomy" id="2761955"/>
    <lineage>
        <taxon>Bacteria</taxon>
        <taxon>Pseudomonadati</taxon>
        <taxon>Pseudomonadota</taxon>
        <taxon>Alphaproteobacteria</taxon>
        <taxon>Rhodobacterales</taxon>
        <taxon>Paracoccaceae</taxon>
        <taxon>Halocynthiibacter</taxon>
    </lineage>
</organism>
<comment type="caution">
    <text evidence="3">The sequence shown here is derived from an EMBL/GenBank/DDBJ whole genome shotgun (WGS) entry which is preliminary data.</text>
</comment>
<accession>A0A8J7IVI5</accession>
<keyword evidence="3" id="KW-0449">Lipoprotein</keyword>
<feature type="chain" id="PRO_5035316951" evidence="1">
    <location>
        <begin position="20"/>
        <end position="268"/>
    </location>
</feature>
<proteinExistence type="predicted"/>
<dbReference type="AlphaFoldDB" id="A0A8J7IVI5"/>
<dbReference type="CDD" id="cd14727">
    <property type="entry name" value="ChanN-like"/>
    <property type="match status" value="1"/>
</dbReference>
<evidence type="ECO:0000259" key="2">
    <source>
        <dbReference type="Pfam" id="PF04187"/>
    </source>
</evidence>